<protein>
    <submittedName>
        <fullName evidence="3">Pyruvate dehydrogenase (Acetyl-transferring) E1 component subunit alpha</fullName>
    </submittedName>
</protein>
<dbReference type="PANTHER" id="PTHR43380:SF1">
    <property type="entry name" value="2-OXOISOVALERATE DEHYDROGENASE SUBUNIT ALPHA, MITOCHONDRIAL"/>
    <property type="match status" value="1"/>
</dbReference>
<gene>
    <name evidence="3" type="primary">pdhA</name>
    <name evidence="3" type="ORF">CUJ83_09285</name>
</gene>
<dbReference type="InterPro" id="IPR050771">
    <property type="entry name" value="Alpha-ketoacid_DH_E1_comp"/>
</dbReference>
<dbReference type="Pfam" id="PF00676">
    <property type="entry name" value="E1_dh"/>
    <property type="match status" value="1"/>
</dbReference>
<accession>A0AAP2RCU7</accession>
<dbReference type="CDD" id="cd02000">
    <property type="entry name" value="TPP_E1_PDC_ADC_BCADC"/>
    <property type="match status" value="1"/>
</dbReference>
<dbReference type="InterPro" id="IPR017596">
    <property type="entry name" value="PdhA/BkdA"/>
</dbReference>
<dbReference type="EMBL" id="PGCK01000007">
    <property type="protein sequence ID" value="MCD1295189.1"/>
    <property type="molecule type" value="Genomic_DNA"/>
</dbReference>
<feature type="domain" description="Dehydrogenase E1 component" evidence="2">
    <location>
        <begin position="41"/>
        <end position="330"/>
    </location>
</feature>
<evidence type="ECO:0000259" key="2">
    <source>
        <dbReference type="Pfam" id="PF00676"/>
    </source>
</evidence>
<name>A0AAP2RCU7_9EURY</name>
<evidence type="ECO:0000256" key="1">
    <source>
        <dbReference type="ARBA" id="ARBA00023002"/>
    </source>
</evidence>
<dbReference type="GO" id="GO:0044272">
    <property type="term" value="P:sulfur compound biosynthetic process"/>
    <property type="evidence" value="ECO:0007669"/>
    <property type="project" value="UniProtKB-ARBA"/>
</dbReference>
<dbReference type="GO" id="GO:0016624">
    <property type="term" value="F:oxidoreductase activity, acting on the aldehyde or oxo group of donors, disulfide as acceptor"/>
    <property type="evidence" value="ECO:0007669"/>
    <property type="project" value="InterPro"/>
</dbReference>
<keyword evidence="1" id="KW-0560">Oxidoreductase</keyword>
<keyword evidence="3" id="KW-0670">Pyruvate</keyword>
<keyword evidence="4" id="KW-1185">Reference proteome</keyword>
<proteinExistence type="predicted"/>
<dbReference type="GO" id="GO:0009083">
    <property type="term" value="P:branched-chain amino acid catabolic process"/>
    <property type="evidence" value="ECO:0007669"/>
    <property type="project" value="TreeGrafter"/>
</dbReference>
<organism evidence="3 4">
    <name type="scientific">Methanooceanicella nereidis</name>
    <dbReference type="NCBI Taxonomy" id="2052831"/>
    <lineage>
        <taxon>Archaea</taxon>
        <taxon>Methanobacteriati</taxon>
        <taxon>Methanobacteriota</taxon>
        <taxon>Stenosarchaea group</taxon>
        <taxon>Methanomicrobia</taxon>
        <taxon>Methanocellales</taxon>
        <taxon>Methanocellaceae</taxon>
        <taxon>Methanooceanicella</taxon>
    </lineage>
</organism>
<dbReference type="Proteomes" id="UP001320159">
    <property type="component" value="Unassembled WGS sequence"/>
</dbReference>
<dbReference type="InterPro" id="IPR029061">
    <property type="entry name" value="THDP-binding"/>
</dbReference>
<dbReference type="SUPFAM" id="SSF52518">
    <property type="entry name" value="Thiamin diphosphate-binding fold (THDP-binding)"/>
    <property type="match status" value="1"/>
</dbReference>
<dbReference type="InterPro" id="IPR001017">
    <property type="entry name" value="DH_E1"/>
</dbReference>
<dbReference type="NCBIfam" id="TIGR03181">
    <property type="entry name" value="PDH_E1_alph_x"/>
    <property type="match status" value="1"/>
</dbReference>
<evidence type="ECO:0000313" key="3">
    <source>
        <dbReference type="EMBL" id="MCD1295189.1"/>
    </source>
</evidence>
<reference evidence="3 4" key="1">
    <citation type="submission" date="2017-11" db="EMBL/GenBank/DDBJ databases">
        <title>Isolation and Characterization of Family Methanocellaceae Species from Potential Methane Hydrate Area Offshore Southwestern Taiwan.</title>
        <authorList>
            <person name="Zhang W.-L."/>
            <person name="Chen W.-C."/>
            <person name="Lai M.-C."/>
            <person name="Chen S.-C."/>
        </authorList>
    </citation>
    <scope>NUCLEOTIDE SEQUENCE [LARGE SCALE GENOMIC DNA]</scope>
    <source>
        <strain evidence="3 4">CWC-04</strain>
    </source>
</reference>
<comment type="caution">
    <text evidence="3">The sequence shown here is derived from an EMBL/GenBank/DDBJ whole genome shotgun (WGS) entry which is preliminary data.</text>
</comment>
<evidence type="ECO:0000313" key="4">
    <source>
        <dbReference type="Proteomes" id="UP001320159"/>
    </source>
</evidence>
<dbReference type="PANTHER" id="PTHR43380">
    <property type="entry name" value="2-OXOISOVALERATE DEHYDROGENASE SUBUNIT ALPHA, MITOCHONDRIAL"/>
    <property type="match status" value="1"/>
</dbReference>
<dbReference type="RefSeq" id="WP_230742038.1">
    <property type="nucleotide sequence ID" value="NZ_PGCK01000007.1"/>
</dbReference>
<dbReference type="AlphaFoldDB" id="A0AAP2RCU7"/>
<dbReference type="Gene3D" id="3.40.50.970">
    <property type="match status" value="1"/>
</dbReference>
<sequence>MDEKYLFNVKKGETLHIVDQDGTYDQDLDPGIPEETLLKMYRMMVLTRTYDEKAIKLQRAGRMGTYPPCSGQEATQAGSVFALKKDDWLVPSYRDICSMITLGISMKDLFLVWMGDDNGNRIPEGINSLPINIVVGSQLLHATGFAWAANIKKENIAVLTYVGDGGTSRGDFHTSLNFAGVFNVPAVYIIENNGFAISTRNKQETHAETLAQKALSYGIRGCRVDGMDVIAVYVAAKEALDRARKKEGPTLIESLCYRFGPHTTSDNPDLYRTKEELEKIMSKTDPVVRFKNYLIKKGIWDDKKESSLQEEAGDLVNKAAKEAEETPPPKFEELFENVFGNMPDYLQDEIDHYRKVSGGE</sequence>